<dbReference type="GO" id="GO:0032506">
    <property type="term" value="P:cytokinetic process"/>
    <property type="evidence" value="ECO:0007669"/>
    <property type="project" value="UniProtKB-ARBA"/>
</dbReference>
<feature type="active site" description="Proton acceptor" evidence="9">
    <location>
        <position position="354"/>
    </location>
</feature>
<dbReference type="GO" id="GO:0005524">
    <property type="term" value="F:ATP binding"/>
    <property type="evidence" value="ECO:0007669"/>
    <property type="project" value="UniProtKB-UniRule"/>
</dbReference>
<comment type="subcellular location">
    <subcellularLocation>
        <location evidence="1">Midbody</location>
    </subcellularLocation>
</comment>
<dbReference type="GO" id="GO:0006325">
    <property type="term" value="P:chromatin organization"/>
    <property type="evidence" value="ECO:0007669"/>
    <property type="project" value="UniProtKB-ARBA"/>
</dbReference>
<feature type="compositionally biased region" description="Low complexity" evidence="15">
    <location>
        <begin position="135"/>
        <end position="178"/>
    </location>
</feature>
<evidence type="ECO:0000256" key="9">
    <source>
        <dbReference type="PIRSR" id="PIRSR630616-1"/>
    </source>
</evidence>
<dbReference type="GO" id="GO:0030261">
    <property type="term" value="P:chromosome condensation"/>
    <property type="evidence" value="ECO:0007669"/>
    <property type="project" value="UniProtKB-ARBA"/>
</dbReference>
<keyword evidence="18" id="KW-1185">Reference proteome</keyword>
<dbReference type="Proteomes" id="UP001367676">
    <property type="component" value="Unassembled WGS sequence"/>
</dbReference>
<dbReference type="Gene3D" id="1.10.510.10">
    <property type="entry name" value="Transferase(Phosphotransferase) domain 1"/>
    <property type="match status" value="1"/>
</dbReference>
<evidence type="ECO:0000256" key="5">
    <source>
        <dbReference type="ARBA" id="ARBA00022777"/>
    </source>
</evidence>
<dbReference type="Gene3D" id="3.30.200.20">
    <property type="entry name" value="Phosphorylase Kinase, domain 1"/>
    <property type="match status" value="1"/>
</dbReference>
<name>A0AAN9T4X8_9HEMI</name>
<feature type="compositionally biased region" description="Low complexity" evidence="15">
    <location>
        <begin position="21"/>
        <end position="36"/>
    </location>
</feature>
<keyword evidence="3 14" id="KW-0808">Transferase</keyword>
<organism evidence="17 18">
    <name type="scientific">Parthenolecanium corni</name>
    <dbReference type="NCBI Taxonomy" id="536013"/>
    <lineage>
        <taxon>Eukaryota</taxon>
        <taxon>Metazoa</taxon>
        <taxon>Ecdysozoa</taxon>
        <taxon>Arthropoda</taxon>
        <taxon>Hexapoda</taxon>
        <taxon>Insecta</taxon>
        <taxon>Pterygota</taxon>
        <taxon>Neoptera</taxon>
        <taxon>Paraneoptera</taxon>
        <taxon>Hemiptera</taxon>
        <taxon>Sternorrhyncha</taxon>
        <taxon>Coccoidea</taxon>
        <taxon>Coccidae</taxon>
        <taxon>Parthenolecanium</taxon>
    </lineage>
</organism>
<evidence type="ECO:0000256" key="11">
    <source>
        <dbReference type="PIRSR" id="PIRSR630616-3"/>
    </source>
</evidence>
<evidence type="ECO:0000256" key="10">
    <source>
        <dbReference type="PIRSR" id="PIRSR630616-2"/>
    </source>
</evidence>
<evidence type="ECO:0000256" key="13">
    <source>
        <dbReference type="RuleBase" id="RU000304"/>
    </source>
</evidence>
<feature type="binding site" evidence="10 12">
    <location>
        <position position="259"/>
    </location>
    <ligand>
        <name>ATP</name>
        <dbReference type="ChEBI" id="CHEBI:30616"/>
    </ligand>
</feature>
<evidence type="ECO:0000256" key="3">
    <source>
        <dbReference type="ARBA" id="ARBA00022679"/>
    </source>
</evidence>
<dbReference type="EMBL" id="JBBCAQ010000038">
    <property type="protein sequence ID" value="KAK7571942.1"/>
    <property type="molecule type" value="Genomic_DNA"/>
</dbReference>
<dbReference type="InterPro" id="IPR017441">
    <property type="entry name" value="Protein_kinase_ATP_BS"/>
</dbReference>
<evidence type="ECO:0000256" key="15">
    <source>
        <dbReference type="SAM" id="MobiDB-lite"/>
    </source>
</evidence>
<evidence type="ECO:0000313" key="17">
    <source>
        <dbReference type="EMBL" id="KAK7571942.1"/>
    </source>
</evidence>
<dbReference type="InterPro" id="IPR008271">
    <property type="entry name" value="Ser/Thr_kinase_AS"/>
</dbReference>
<feature type="binding site" evidence="10">
    <location>
        <position position="372"/>
    </location>
    <ligand>
        <name>ATP</name>
        <dbReference type="ChEBI" id="CHEBI:30616"/>
    </ligand>
</feature>
<sequence>MPGKENKPSSCSRVSTLPRRSVSSPFSSASKKAASSGVRLPSPARRSITVPLITNPPAGLTVPQLRRSIVNPVSNVLKEEQNIPKIYKCHIKPQAVKADKIVVVKSINKRNDGVSKSTNQPLRPHVVQKNSTIEPTPKTVTPKTNVNTPVKSTVCRSSVRPTPTSTVSSTKDSTPSSTEDIKSDDYSKTTSVAAIKKLNAEETKRIESDKRMGLSETSSDKKGKWSLDNFDIGRPLGKGKFGNVYLAREKTSQFIVALKVLFKSQILRADVEHQLRREIEIQSHLRHPNILRMYGYFHDEARVYLILEYAPKQLYKELQAQPNKRFTEERTACLMTQLADAVLYCHKKNVIHRDIKPENLLLGKNGELKIADFGWSVHTPSSRRTTLCGTLDYLPPEMVTGAAHDKAVDIWSIGVFCYECLVGRPPFEAPTYEGTYERIKKVSYAFPSFVSEGARDLIRKLLQLSPAARLALEDVLNHEWITSNTQKSS</sequence>
<comment type="catalytic activity">
    <reaction evidence="8 14">
        <text>L-seryl-[protein] + ATP = O-phospho-L-seryl-[protein] + ADP + H(+)</text>
        <dbReference type="Rhea" id="RHEA:17989"/>
        <dbReference type="Rhea" id="RHEA-COMP:9863"/>
        <dbReference type="Rhea" id="RHEA-COMP:11604"/>
        <dbReference type="ChEBI" id="CHEBI:15378"/>
        <dbReference type="ChEBI" id="CHEBI:29999"/>
        <dbReference type="ChEBI" id="CHEBI:30616"/>
        <dbReference type="ChEBI" id="CHEBI:83421"/>
        <dbReference type="ChEBI" id="CHEBI:456216"/>
        <dbReference type="EC" id="2.7.11.1"/>
    </reaction>
</comment>
<keyword evidence="5 14" id="KW-0418">Kinase</keyword>
<dbReference type="PROSITE" id="PS00108">
    <property type="entry name" value="PROTEIN_KINASE_ST"/>
    <property type="match status" value="1"/>
</dbReference>
<evidence type="ECO:0000256" key="14">
    <source>
        <dbReference type="RuleBase" id="RU367134"/>
    </source>
</evidence>
<dbReference type="AlphaFoldDB" id="A0AAN9T4X8"/>
<feature type="binding site" evidence="10">
    <location>
        <position position="240"/>
    </location>
    <ligand>
        <name>ATP</name>
        <dbReference type="ChEBI" id="CHEBI:30616"/>
    </ligand>
</feature>
<evidence type="ECO:0000256" key="8">
    <source>
        <dbReference type="ARBA" id="ARBA00048679"/>
    </source>
</evidence>
<evidence type="ECO:0000256" key="6">
    <source>
        <dbReference type="ARBA" id="ARBA00022840"/>
    </source>
</evidence>
<comment type="catalytic activity">
    <reaction evidence="7 14">
        <text>L-threonyl-[protein] + ATP = O-phospho-L-threonyl-[protein] + ADP + H(+)</text>
        <dbReference type="Rhea" id="RHEA:46608"/>
        <dbReference type="Rhea" id="RHEA-COMP:11060"/>
        <dbReference type="Rhea" id="RHEA-COMP:11605"/>
        <dbReference type="ChEBI" id="CHEBI:15378"/>
        <dbReference type="ChEBI" id="CHEBI:30013"/>
        <dbReference type="ChEBI" id="CHEBI:30616"/>
        <dbReference type="ChEBI" id="CHEBI:61977"/>
        <dbReference type="ChEBI" id="CHEBI:456216"/>
        <dbReference type="EC" id="2.7.11.1"/>
    </reaction>
</comment>
<evidence type="ECO:0000259" key="16">
    <source>
        <dbReference type="PROSITE" id="PS50011"/>
    </source>
</evidence>
<evidence type="ECO:0000256" key="2">
    <source>
        <dbReference type="ARBA" id="ARBA00022527"/>
    </source>
</evidence>
<dbReference type="FunFam" id="3.30.200.20:FF:000042">
    <property type="entry name" value="Aurora kinase A"/>
    <property type="match status" value="1"/>
</dbReference>
<dbReference type="PROSITE" id="PS50011">
    <property type="entry name" value="PROTEIN_KINASE_DOM"/>
    <property type="match status" value="1"/>
</dbReference>
<dbReference type="SMART" id="SM00220">
    <property type="entry name" value="S_TKc"/>
    <property type="match status" value="1"/>
</dbReference>
<reference evidence="17 18" key="1">
    <citation type="submission" date="2024-03" db="EMBL/GenBank/DDBJ databases">
        <title>Adaptation during the transition from Ophiocordyceps entomopathogen to insect associate is accompanied by gene loss and intensified selection.</title>
        <authorList>
            <person name="Ward C.M."/>
            <person name="Onetto C.A."/>
            <person name="Borneman A.R."/>
        </authorList>
    </citation>
    <scope>NUCLEOTIDE SEQUENCE [LARGE SCALE GENOMIC DNA]</scope>
    <source>
        <strain evidence="17">AWRI1</strain>
        <tissue evidence="17">Single Adult Female</tissue>
    </source>
</reference>
<keyword evidence="6 10" id="KW-0067">ATP-binding</keyword>
<dbReference type="SUPFAM" id="SSF56112">
    <property type="entry name" value="Protein kinase-like (PK-like)"/>
    <property type="match status" value="1"/>
</dbReference>
<evidence type="ECO:0000256" key="7">
    <source>
        <dbReference type="ARBA" id="ARBA00047899"/>
    </source>
</evidence>
<evidence type="ECO:0000313" key="18">
    <source>
        <dbReference type="Proteomes" id="UP001367676"/>
    </source>
</evidence>
<dbReference type="InterPro" id="IPR030616">
    <property type="entry name" value="Aur-like"/>
</dbReference>
<feature type="binding site" evidence="10">
    <location>
        <begin position="308"/>
        <end position="310"/>
    </location>
    <ligand>
        <name>ATP</name>
        <dbReference type="ChEBI" id="CHEBI:30616"/>
    </ligand>
</feature>
<dbReference type="FunFam" id="1.10.510.10:FF:000235">
    <property type="entry name" value="Serine/threonine-protein kinase ark1"/>
    <property type="match status" value="1"/>
</dbReference>
<dbReference type="CDD" id="cd14007">
    <property type="entry name" value="STKc_Aurora"/>
    <property type="match status" value="1"/>
</dbReference>
<dbReference type="InterPro" id="IPR000719">
    <property type="entry name" value="Prot_kinase_dom"/>
</dbReference>
<evidence type="ECO:0000256" key="4">
    <source>
        <dbReference type="ARBA" id="ARBA00022741"/>
    </source>
</evidence>
<dbReference type="Pfam" id="PF00069">
    <property type="entry name" value="Pkinase"/>
    <property type="match status" value="1"/>
</dbReference>
<dbReference type="GO" id="GO:0030496">
    <property type="term" value="C:midbody"/>
    <property type="evidence" value="ECO:0007669"/>
    <property type="project" value="UniProtKB-SubCell"/>
</dbReference>
<protein>
    <recommendedName>
        <fullName evidence="14">Aurora kinase</fullName>
        <ecNumber evidence="14">2.7.11.1</ecNumber>
    </recommendedName>
</protein>
<dbReference type="InterPro" id="IPR011009">
    <property type="entry name" value="Kinase-like_dom_sf"/>
</dbReference>
<dbReference type="PANTHER" id="PTHR24350">
    <property type="entry name" value="SERINE/THREONINE-PROTEIN KINASE IAL-RELATED"/>
    <property type="match status" value="1"/>
</dbReference>
<evidence type="ECO:0000256" key="12">
    <source>
        <dbReference type="PROSITE-ProRule" id="PRU10141"/>
    </source>
</evidence>
<dbReference type="EC" id="2.7.11.1" evidence="14"/>
<keyword evidence="2 13" id="KW-0723">Serine/threonine-protein kinase</keyword>
<comment type="similarity">
    <text evidence="14">Belongs to the protein kinase superfamily. Ser/Thr protein kinase family. Aurora subfamily.</text>
</comment>
<accession>A0AAN9T4X8</accession>
<dbReference type="GO" id="GO:0000070">
    <property type="term" value="P:mitotic sister chromatid segregation"/>
    <property type="evidence" value="ECO:0007669"/>
    <property type="project" value="UniProtKB-ARBA"/>
</dbReference>
<comment type="caution">
    <text evidence="17">The sequence shown here is derived from an EMBL/GenBank/DDBJ whole genome shotgun (WGS) entry which is preliminary data.</text>
</comment>
<feature type="binding site" evidence="10">
    <location>
        <begin position="358"/>
        <end position="359"/>
    </location>
    <ligand>
        <name>ATP</name>
        <dbReference type="ChEBI" id="CHEBI:30616"/>
    </ligand>
</feature>
<dbReference type="GO" id="GO:0004674">
    <property type="term" value="F:protein serine/threonine kinase activity"/>
    <property type="evidence" value="ECO:0007669"/>
    <property type="project" value="UniProtKB-KW"/>
</dbReference>
<keyword evidence="4 10" id="KW-0547">Nucleotide-binding</keyword>
<dbReference type="PROSITE" id="PS00107">
    <property type="entry name" value="PROTEIN_KINASE_ATP"/>
    <property type="match status" value="1"/>
</dbReference>
<feature type="region of interest" description="Disordered" evidence="15">
    <location>
        <begin position="132"/>
        <end position="186"/>
    </location>
</feature>
<feature type="domain" description="Protein kinase" evidence="16">
    <location>
        <begin position="230"/>
        <end position="481"/>
    </location>
</feature>
<evidence type="ECO:0000256" key="1">
    <source>
        <dbReference type="ARBA" id="ARBA00004214"/>
    </source>
</evidence>
<feature type="region of interest" description="Disordered" evidence="15">
    <location>
        <begin position="1"/>
        <end position="42"/>
    </location>
</feature>
<proteinExistence type="inferred from homology"/>
<feature type="cross-link" description="Glycyl lysine isopeptide (Lys-Gly) (interchain with G-Cter in SUMO2)" evidence="11">
    <location>
        <position position="356"/>
    </location>
</feature>
<gene>
    <name evidence="17" type="ORF">V9T40_014414</name>
</gene>